<keyword evidence="6" id="KW-0862">Zinc</keyword>
<dbReference type="InterPro" id="IPR028009">
    <property type="entry name" value="ESCO_Acetyltransf_dom"/>
</dbReference>
<evidence type="ECO:0000256" key="9">
    <source>
        <dbReference type="ARBA" id="ARBA00023315"/>
    </source>
</evidence>
<dbReference type="Gene3D" id="3.40.630.30">
    <property type="match status" value="1"/>
</dbReference>
<evidence type="ECO:0000256" key="3">
    <source>
        <dbReference type="ARBA" id="ARBA00022679"/>
    </source>
</evidence>
<evidence type="ECO:0008006" key="14">
    <source>
        <dbReference type="Google" id="ProtNLM"/>
    </source>
</evidence>
<dbReference type="EMBL" id="NAJN01000450">
    <property type="protein sequence ID" value="TKA73161.1"/>
    <property type="molecule type" value="Genomic_DNA"/>
</dbReference>
<accession>A0A4U0XAN8</accession>
<evidence type="ECO:0000256" key="8">
    <source>
        <dbReference type="ARBA" id="ARBA00023306"/>
    </source>
</evidence>
<keyword evidence="5" id="KW-0863">Zinc-finger</keyword>
<comment type="subcellular location">
    <subcellularLocation>
        <location evidence="1">Nucleus</location>
    </subcellularLocation>
</comment>
<evidence type="ECO:0000256" key="5">
    <source>
        <dbReference type="ARBA" id="ARBA00022771"/>
    </source>
</evidence>
<comment type="similarity">
    <text evidence="2">Belongs to the acetyltransferase family. ECO subfamily.</text>
</comment>
<dbReference type="GO" id="GO:0000785">
    <property type="term" value="C:chromatin"/>
    <property type="evidence" value="ECO:0007669"/>
    <property type="project" value="TreeGrafter"/>
</dbReference>
<dbReference type="GO" id="GO:0005634">
    <property type="term" value="C:nucleus"/>
    <property type="evidence" value="ECO:0007669"/>
    <property type="project" value="UniProtKB-SubCell"/>
</dbReference>
<evidence type="ECO:0000256" key="1">
    <source>
        <dbReference type="ARBA" id="ARBA00004123"/>
    </source>
</evidence>
<dbReference type="AlphaFoldDB" id="A0A4U0XAN8"/>
<evidence type="ECO:0000256" key="4">
    <source>
        <dbReference type="ARBA" id="ARBA00022723"/>
    </source>
</evidence>
<evidence type="ECO:0000313" key="13">
    <source>
        <dbReference type="Proteomes" id="UP000308768"/>
    </source>
</evidence>
<dbReference type="Pfam" id="PF13880">
    <property type="entry name" value="Acetyltransf_13"/>
    <property type="match status" value="1"/>
</dbReference>
<evidence type="ECO:0000256" key="7">
    <source>
        <dbReference type="ARBA" id="ARBA00023242"/>
    </source>
</evidence>
<dbReference type="GO" id="GO:0061733">
    <property type="term" value="F:protein-lysine-acetyltransferase activity"/>
    <property type="evidence" value="ECO:0007669"/>
    <property type="project" value="TreeGrafter"/>
</dbReference>
<organism evidence="12 13">
    <name type="scientific">Cryomyces minteri</name>
    <dbReference type="NCBI Taxonomy" id="331657"/>
    <lineage>
        <taxon>Eukaryota</taxon>
        <taxon>Fungi</taxon>
        <taxon>Dikarya</taxon>
        <taxon>Ascomycota</taxon>
        <taxon>Pezizomycotina</taxon>
        <taxon>Dothideomycetes</taxon>
        <taxon>Dothideomycetes incertae sedis</taxon>
        <taxon>Cryomyces</taxon>
    </lineage>
</organism>
<dbReference type="STRING" id="331657.A0A4U0XAN8"/>
<keyword evidence="8" id="KW-0131">Cell cycle</keyword>
<dbReference type="OrthoDB" id="428854at2759"/>
<dbReference type="GO" id="GO:0007064">
    <property type="term" value="P:mitotic sister chromatid cohesion"/>
    <property type="evidence" value="ECO:0007669"/>
    <property type="project" value="TreeGrafter"/>
</dbReference>
<keyword evidence="7" id="KW-0539">Nucleus</keyword>
<dbReference type="PANTHER" id="PTHR45884:SF2">
    <property type="entry name" value="N-ACETYLTRANSFERASE ECO"/>
    <property type="match status" value="1"/>
</dbReference>
<reference evidence="12 13" key="1">
    <citation type="submission" date="2017-03" db="EMBL/GenBank/DDBJ databases">
        <title>Genomes of endolithic fungi from Antarctica.</title>
        <authorList>
            <person name="Coleine C."/>
            <person name="Masonjones S."/>
            <person name="Stajich J.E."/>
        </authorList>
    </citation>
    <scope>NUCLEOTIDE SEQUENCE [LARGE SCALE GENOMIC DNA]</scope>
    <source>
        <strain evidence="12 13">CCFEE 5187</strain>
    </source>
</reference>
<evidence type="ECO:0000256" key="2">
    <source>
        <dbReference type="ARBA" id="ARBA00005816"/>
    </source>
</evidence>
<keyword evidence="13" id="KW-1185">Reference proteome</keyword>
<feature type="domain" description="N-acetyltransferase ESCO acetyl-transferase" evidence="11">
    <location>
        <begin position="208"/>
        <end position="276"/>
    </location>
</feature>
<sequence length="278" mass="30213">MTIDLGGPLQKRCRVCGMEYIPSNAEDSALHKKFHAQNLGGIELGKGFVESVRAGGGVVWTGDDETCVAVVEKKDTLGARGAAMKRRVGDVLEVVRTELGAVEIAESELWSSVSTKEALDVLAQGDRVTTSEAVKANRFGRFKIYLYLHGSKCIGVCLAERISHAYKVLEFDDQLQGAEPTAAKPDAVASCIIMPKNLAISIAKKPDDAMLGISRIWTSTSYRKQGIATTLLDCAAENFLYGLRVDKQLIAFSQPTESGGCLARRWLATKNGWHVYTE</sequence>
<keyword evidence="9" id="KW-0012">Acyltransferase</keyword>
<proteinExistence type="inferred from homology"/>
<keyword evidence="3" id="KW-0808">Transferase</keyword>
<dbReference type="PANTHER" id="PTHR45884">
    <property type="entry name" value="N-ACETYLTRANSFERASE ECO"/>
    <property type="match status" value="1"/>
</dbReference>
<evidence type="ECO:0000259" key="10">
    <source>
        <dbReference type="Pfam" id="PF13878"/>
    </source>
</evidence>
<dbReference type="InterPro" id="IPR028005">
    <property type="entry name" value="AcTrfase_ESCO_Znf_dom"/>
</dbReference>
<evidence type="ECO:0000313" key="12">
    <source>
        <dbReference type="EMBL" id="TKA73161.1"/>
    </source>
</evidence>
<comment type="caution">
    <text evidence="12">The sequence shown here is derived from an EMBL/GenBank/DDBJ whole genome shotgun (WGS) entry which is preliminary data.</text>
</comment>
<evidence type="ECO:0000259" key="11">
    <source>
        <dbReference type="Pfam" id="PF13880"/>
    </source>
</evidence>
<evidence type="ECO:0000256" key="6">
    <source>
        <dbReference type="ARBA" id="ARBA00022833"/>
    </source>
</evidence>
<dbReference type="GO" id="GO:0008270">
    <property type="term" value="F:zinc ion binding"/>
    <property type="evidence" value="ECO:0007669"/>
    <property type="project" value="UniProtKB-KW"/>
</dbReference>
<gene>
    <name evidence="12" type="ORF">B0A49_07342</name>
</gene>
<keyword evidence="4" id="KW-0479">Metal-binding</keyword>
<dbReference type="Pfam" id="PF13878">
    <property type="entry name" value="zf-C2H2_3"/>
    <property type="match status" value="1"/>
</dbReference>
<dbReference type="Proteomes" id="UP000308768">
    <property type="component" value="Unassembled WGS sequence"/>
</dbReference>
<name>A0A4U0XAN8_9PEZI</name>
<feature type="domain" description="N-acetyltransferase ESCO zinc-finger" evidence="10">
    <location>
        <begin position="1"/>
        <end position="37"/>
    </location>
</feature>
<protein>
    <recommendedName>
        <fullName evidence="14">N-acetyltransferase ECO1</fullName>
    </recommendedName>
</protein>